<dbReference type="Pfam" id="PF01187">
    <property type="entry name" value="MIF"/>
    <property type="match status" value="1"/>
</dbReference>
<dbReference type="InterPro" id="IPR014347">
    <property type="entry name" value="Tautomerase/MIF_sf"/>
</dbReference>
<comment type="caution">
    <text evidence="1">The sequence shown here is derived from an EMBL/GenBank/DDBJ whole genome shotgun (WGS) entry which is preliminary data.</text>
</comment>
<dbReference type="EMBL" id="CAAHGQ010000047">
    <property type="protein sequence ID" value="VGP86523.1"/>
    <property type="molecule type" value="Genomic_DNA"/>
</dbReference>
<dbReference type="SUPFAM" id="SSF55331">
    <property type="entry name" value="Tautomerase/MIF"/>
    <property type="match status" value="1"/>
</dbReference>
<name>A0A8B6IRP0_9ENTR</name>
<dbReference type="AlphaFoldDB" id="A0A8B6IRP0"/>
<organism evidence="1 2">
    <name type="scientific">Klebsiella africana</name>
    <dbReference type="NCBI Taxonomy" id="2489010"/>
    <lineage>
        <taxon>Bacteria</taxon>
        <taxon>Pseudomonadati</taxon>
        <taxon>Pseudomonadota</taxon>
        <taxon>Gammaproteobacteria</taxon>
        <taxon>Enterobacterales</taxon>
        <taxon>Enterobacteriaceae</taxon>
        <taxon>Klebsiella/Raoultella group</taxon>
        <taxon>Klebsiella</taxon>
    </lineage>
</organism>
<evidence type="ECO:0008006" key="3">
    <source>
        <dbReference type="Google" id="ProtNLM"/>
    </source>
</evidence>
<proteinExistence type="predicted"/>
<gene>
    <name evidence="1" type="ORF">SB5857_01765</name>
</gene>
<protein>
    <recommendedName>
        <fullName evidence="3">Tautomerase family protein</fullName>
    </recommendedName>
</protein>
<dbReference type="RefSeq" id="WP_136034361.1">
    <property type="nucleotide sequence ID" value="NZ_CAAHGQ010000047.1"/>
</dbReference>
<reference evidence="1 2" key="1">
    <citation type="submission" date="2019-04" db="EMBL/GenBank/DDBJ databases">
        <authorList>
            <person name="Brisse S."/>
            <person name="Rodrigues C."/>
        </authorList>
    </citation>
    <scope>NUCLEOTIDE SEQUENCE [LARGE SCALE GENOMIC DNA]</scope>
    <source>
        <strain evidence="1">SB5857</strain>
    </source>
</reference>
<accession>A0A8B6IRP0</accession>
<dbReference type="InterPro" id="IPR001398">
    <property type="entry name" value="Macrophage_inhib_fac"/>
</dbReference>
<dbReference type="Gene3D" id="3.30.429.10">
    <property type="entry name" value="Macrophage Migration Inhibitory Factor"/>
    <property type="match status" value="1"/>
</dbReference>
<sequence>MPFIISRVNIPLSHEQEMALKAGLGQAISLVPGKSEASLMLGFEDAYHLYLNGDNAQPMAYITVAVFSNRCHRGYEQLSMAICQIFHRVLEIDPDRIFINYEDIPAWSVAGRAFIDKRSSAE</sequence>
<evidence type="ECO:0000313" key="1">
    <source>
        <dbReference type="EMBL" id="VGP86523.1"/>
    </source>
</evidence>
<evidence type="ECO:0000313" key="2">
    <source>
        <dbReference type="Proteomes" id="UP000328848"/>
    </source>
</evidence>
<dbReference type="Proteomes" id="UP000328848">
    <property type="component" value="Unassembled WGS sequence"/>
</dbReference>